<keyword evidence="4" id="KW-1185">Reference proteome</keyword>
<evidence type="ECO:0000256" key="2">
    <source>
        <dbReference type="SAM" id="MobiDB-lite"/>
    </source>
</evidence>
<reference evidence="3" key="1">
    <citation type="submission" date="2020-04" db="EMBL/GenBank/DDBJ databases">
        <authorList>
            <person name="Alioto T."/>
            <person name="Alioto T."/>
            <person name="Gomez Garrido J."/>
        </authorList>
    </citation>
    <scope>NUCLEOTIDE SEQUENCE</scope>
    <source>
        <strain evidence="3">A484AB</strain>
    </source>
</reference>
<feature type="coiled-coil region" evidence="1">
    <location>
        <begin position="61"/>
        <end position="88"/>
    </location>
</feature>
<keyword evidence="1" id="KW-0175">Coiled coil</keyword>
<name>A0A6S7KMM1_PARCT</name>
<dbReference type="EMBL" id="CACRXK020016135">
    <property type="protein sequence ID" value="CAB4029383.1"/>
    <property type="molecule type" value="Genomic_DNA"/>
</dbReference>
<dbReference type="AlphaFoldDB" id="A0A6S7KMM1"/>
<accession>A0A6S7KMM1</accession>
<feature type="compositionally biased region" description="Acidic residues" evidence="2">
    <location>
        <begin position="30"/>
        <end position="49"/>
    </location>
</feature>
<feature type="coiled-coil region" evidence="1">
    <location>
        <begin position="118"/>
        <end position="218"/>
    </location>
</feature>
<evidence type="ECO:0000313" key="3">
    <source>
        <dbReference type="EMBL" id="CAB4029383.1"/>
    </source>
</evidence>
<dbReference type="Proteomes" id="UP001152795">
    <property type="component" value="Unassembled WGS sequence"/>
</dbReference>
<proteinExistence type="predicted"/>
<organism evidence="3 4">
    <name type="scientific">Paramuricea clavata</name>
    <name type="common">Red gorgonian</name>
    <name type="synonym">Violescent sea-whip</name>
    <dbReference type="NCBI Taxonomy" id="317549"/>
    <lineage>
        <taxon>Eukaryota</taxon>
        <taxon>Metazoa</taxon>
        <taxon>Cnidaria</taxon>
        <taxon>Anthozoa</taxon>
        <taxon>Octocorallia</taxon>
        <taxon>Malacalcyonacea</taxon>
        <taxon>Plexauridae</taxon>
        <taxon>Paramuricea</taxon>
    </lineage>
</organism>
<protein>
    <submittedName>
        <fullName evidence="3">Uncharacterized protein</fullName>
    </submittedName>
</protein>
<dbReference type="OrthoDB" id="10637350at2759"/>
<sequence length="222" mass="25316">MEFKGPKTYKPSFAGQPSPSREEMWKGELGFEEDDSTDSLGTSDEEPEVDQFSNNVTMIELQSLQVEIQKKDKQREELLLKLKVLSDKTASYRARLNKSEQNKKSQMKIMKKTHEVFIEQKDKLITDLQKILSEHEKTLAAQGGKGKKKGKGAKDLPGINRLVESITQLHEEKAKLDESMLVVQSELEASREEAMDNASKYRNQISDLQIEIKRLKSSSEQV</sequence>
<evidence type="ECO:0000313" key="4">
    <source>
        <dbReference type="Proteomes" id="UP001152795"/>
    </source>
</evidence>
<feature type="region of interest" description="Disordered" evidence="2">
    <location>
        <begin position="1"/>
        <end position="52"/>
    </location>
</feature>
<comment type="caution">
    <text evidence="3">The sequence shown here is derived from an EMBL/GenBank/DDBJ whole genome shotgun (WGS) entry which is preliminary data.</text>
</comment>
<evidence type="ECO:0000256" key="1">
    <source>
        <dbReference type="SAM" id="Coils"/>
    </source>
</evidence>
<gene>
    <name evidence="3" type="ORF">PACLA_8A075430</name>
</gene>